<proteinExistence type="predicted"/>
<dbReference type="RefSeq" id="WP_125321535.1">
    <property type="nucleotide sequence ID" value="NZ_AP024889.1"/>
</dbReference>
<accession>A0A3R9ECQ2</accession>
<reference evidence="2 5" key="2">
    <citation type="submission" date="2019-09" db="EMBL/GenBank/DDBJ databases">
        <title>Draft genome sequencing and comparative genomics of hatchery-associated Vibrios.</title>
        <authorList>
            <person name="Kehlet-Delgado H."/>
            <person name="Mueller R.S."/>
        </authorList>
    </citation>
    <scope>NUCLEOTIDE SEQUENCE [LARGE SCALE GENOMIC DNA]</scope>
    <source>
        <strain evidence="2 5">99-46-Y</strain>
    </source>
</reference>
<evidence type="ECO:0000313" key="5">
    <source>
        <dbReference type="Proteomes" id="UP000565719"/>
    </source>
</evidence>
<evidence type="ECO:0000313" key="4">
    <source>
        <dbReference type="Proteomes" id="UP000269041"/>
    </source>
</evidence>
<keyword evidence="4" id="KW-1185">Reference proteome</keyword>
<protein>
    <submittedName>
        <fullName evidence="3">Uncharacterized protein</fullName>
    </submittedName>
</protein>
<dbReference type="EMBL" id="VTXC01000008">
    <property type="protein sequence ID" value="NOH70539.1"/>
    <property type="molecule type" value="Genomic_DNA"/>
</dbReference>
<keyword evidence="1" id="KW-0472">Membrane</keyword>
<comment type="caution">
    <text evidence="3">The sequence shown here is derived from an EMBL/GenBank/DDBJ whole genome shotgun (WGS) entry which is preliminary data.</text>
</comment>
<keyword evidence="1" id="KW-0812">Transmembrane</keyword>
<gene>
    <name evidence="3" type="ORF">EJA03_11175</name>
    <name evidence="2" type="ORF">F0225_04165</name>
</gene>
<dbReference type="EMBL" id="RSFA01000046">
    <property type="protein sequence ID" value="RSD30985.1"/>
    <property type="molecule type" value="Genomic_DNA"/>
</dbReference>
<keyword evidence="1" id="KW-1133">Transmembrane helix</keyword>
<dbReference type="Proteomes" id="UP000269041">
    <property type="component" value="Unassembled WGS sequence"/>
</dbReference>
<organism evidence="3 4">
    <name type="scientific">Vibrio pectenicida</name>
    <dbReference type="NCBI Taxonomy" id="62763"/>
    <lineage>
        <taxon>Bacteria</taxon>
        <taxon>Pseudomonadati</taxon>
        <taxon>Pseudomonadota</taxon>
        <taxon>Gammaproteobacteria</taxon>
        <taxon>Vibrionales</taxon>
        <taxon>Vibrionaceae</taxon>
        <taxon>Vibrio</taxon>
    </lineage>
</organism>
<dbReference type="Proteomes" id="UP000565719">
    <property type="component" value="Unassembled WGS sequence"/>
</dbReference>
<evidence type="ECO:0000313" key="3">
    <source>
        <dbReference type="EMBL" id="RSD30985.1"/>
    </source>
</evidence>
<reference evidence="3 4" key="1">
    <citation type="submission" date="2018-12" db="EMBL/GenBank/DDBJ databases">
        <title>Genomic taxonomy of the Vibrionaceae family.</title>
        <authorList>
            <person name="Gomez-Gil B."/>
            <person name="Enciso-Ibarra K."/>
        </authorList>
    </citation>
    <scope>NUCLEOTIDE SEQUENCE [LARGE SCALE GENOMIC DNA]</scope>
    <source>
        <strain evidence="3 4">CAIM 594</strain>
    </source>
</reference>
<dbReference type="OrthoDB" id="9793024at2"/>
<evidence type="ECO:0000256" key="1">
    <source>
        <dbReference type="SAM" id="Phobius"/>
    </source>
</evidence>
<sequence>MLRNKHFIVALIIAPILSIIAYFAADIAVSEKPHAAKKGQSYKMISQSNCRYTSGLCNMENGDFKIRFRSEKLVNNQLELSLHAEYAVDDIKVSLVDSQELNIPPLEMQPRDQTGKNWSISLPKPTSPSSWLRVVVKAEGTLYYGETQMAFIKYETLFTK</sequence>
<feature type="transmembrane region" description="Helical" evidence="1">
    <location>
        <begin position="7"/>
        <end position="25"/>
    </location>
</feature>
<dbReference type="AlphaFoldDB" id="A0A3R9ECQ2"/>
<name>A0A3R9ECQ2_9VIBR</name>
<evidence type="ECO:0000313" key="2">
    <source>
        <dbReference type="EMBL" id="NOH70539.1"/>
    </source>
</evidence>